<gene>
    <name evidence="2" type="ORF">KI387_032943</name>
</gene>
<dbReference type="Gene3D" id="3.30.70.270">
    <property type="match status" value="1"/>
</dbReference>
<name>A0AA38BWU2_TAXCH</name>
<evidence type="ECO:0000313" key="3">
    <source>
        <dbReference type="Proteomes" id="UP000824469"/>
    </source>
</evidence>
<dbReference type="AlphaFoldDB" id="A0AA38BWU2"/>
<reference evidence="2 3" key="1">
    <citation type="journal article" date="2021" name="Nat. Plants">
        <title>The Taxus genome provides insights into paclitaxel biosynthesis.</title>
        <authorList>
            <person name="Xiong X."/>
            <person name="Gou J."/>
            <person name="Liao Q."/>
            <person name="Li Y."/>
            <person name="Zhou Q."/>
            <person name="Bi G."/>
            <person name="Li C."/>
            <person name="Du R."/>
            <person name="Wang X."/>
            <person name="Sun T."/>
            <person name="Guo L."/>
            <person name="Liang H."/>
            <person name="Lu P."/>
            <person name="Wu Y."/>
            <person name="Zhang Z."/>
            <person name="Ro D.K."/>
            <person name="Shang Y."/>
            <person name="Huang S."/>
            <person name="Yan J."/>
        </authorList>
    </citation>
    <scope>NUCLEOTIDE SEQUENCE [LARGE SCALE GENOMIC DNA]</scope>
    <source>
        <strain evidence="2">Ta-2019</strain>
    </source>
</reference>
<dbReference type="Gene3D" id="3.10.10.10">
    <property type="entry name" value="HIV Type 1 Reverse Transcriptase, subunit A, domain 1"/>
    <property type="match status" value="1"/>
</dbReference>
<proteinExistence type="predicted"/>
<dbReference type="InterPro" id="IPR000477">
    <property type="entry name" value="RT_dom"/>
</dbReference>
<evidence type="ECO:0000259" key="1">
    <source>
        <dbReference type="Pfam" id="PF00078"/>
    </source>
</evidence>
<dbReference type="InterPro" id="IPR043502">
    <property type="entry name" value="DNA/RNA_pol_sf"/>
</dbReference>
<keyword evidence="3" id="KW-1185">Reference proteome</keyword>
<dbReference type="SUPFAM" id="SSF56672">
    <property type="entry name" value="DNA/RNA polymerases"/>
    <property type="match status" value="1"/>
</dbReference>
<evidence type="ECO:0000313" key="2">
    <source>
        <dbReference type="EMBL" id="KAH9288826.1"/>
    </source>
</evidence>
<dbReference type="CDD" id="cd01647">
    <property type="entry name" value="RT_LTR"/>
    <property type="match status" value="1"/>
</dbReference>
<dbReference type="PANTHER" id="PTHR24559">
    <property type="entry name" value="TRANSPOSON TY3-I GAG-POL POLYPROTEIN"/>
    <property type="match status" value="1"/>
</dbReference>
<organism evidence="2 3">
    <name type="scientific">Taxus chinensis</name>
    <name type="common">Chinese yew</name>
    <name type="synonym">Taxus wallichiana var. chinensis</name>
    <dbReference type="NCBI Taxonomy" id="29808"/>
    <lineage>
        <taxon>Eukaryota</taxon>
        <taxon>Viridiplantae</taxon>
        <taxon>Streptophyta</taxon>
        <taxon>Embryophyta</taxon>
        <taxon>Tracheophyta</taxon>
        <taxon>Spermatophyta</taxon>
        <taxon>Pinopsida</taxon>
        <taxon>Pinidae</taxon>
        <taxon>Conifers II</taxon>
        <taxon>Cupressales</taxon>
        <taxon>Taxaceae</taxon>
        <taxon>Taxus</taxon>
    </lineage>
</organism>
<dbReference type="InterPro" id="IPR043128">
    <property type="entry name" value="Rev_trsase/Diguanyl_cyclase"/>
</dbReference>
<protein>
    <recommendedName>
        <fullName evidence="1">Reverse transcriptase domain-containing protein</fullName>
    </recommendedName>
</protein>
<dbReference type="OMA" id="QICETQA"/>
<dbReference type="EMBL" id="JAHRHJ020003813">
    <property type="protein sequence ID" value="KAH9288826.1"/>
    <property type="molecule type" value="Genomic_DNA"/>
</dbReference>
<comment type="caution">
    <text evidence="2">The sequence shown here is derived from an EMBL/GenBank/DDBJ whole genome shotgun (WGS) entry which is preliminary data.</text>
</comment>
<accession>A0AA38BWU2</accession>
<dbReference type="Proteomes" id="UP000824469">
    <property type="component" value="Unassembled WGS sequence"/>
</dbReference>
<dbReference type="InterPro" id="IPR053134">
    <property type="entry name" value="RNA-dir_DNA_polymerase"/>
</dbReference>
<dbReference type="Pfam" id="PF00078">
    <property type="entry name" value="RVT_1"/>
    <property type="match status" value="1"/>
</dbReference>
<dbReference type="PANTHER" id="PTHR24559:SF444">
    <property type="entry name" value="REVERSE TRANSCRIPTASE DOMAIN-CONTAINING PROTEIN"/>
    <property type="match status" value="1"/>
</dbReference>
<feature type="domain" description="Reverse transcriptase" evidence="1">
    <location>
        <begin position="110"/>
        <end position="177"/>
    </location>
</feature>
<sequence length="177" mass="20445">MQLKKAKNKGCTLYAVKISEFTEEDGDSMKQFPLLQSFKDVFPEELPGLPPKREFDFTIEIKLGTEPISKAPYRMTTTELVELKAQLQELLSKGLIRPSVSPWGVPVIFVKKKDGTLRLCIDYWMLNKATIKNRYPLPRIDDLFDQMCGAAVYSKIDLRSGYHQLRIREEDIHKTTF</sequence>